<keyword evidence="2" id="KW-1185">Reference proteome</keyword>
<name>A0ABS9A170_9GAMM</name>
<dbReference type="EMBL" id="JABFTX010000001">
    <property type="protein sequence ID" value="MCE8002562.1"/>
    <property type="molecule type" value="Genomic_DNA"/>
</dbReference>
<dbReference type="Proteomes" id="UP001320168">
    <property type="component" value="Unassembled WGS sequence"/>
</dbReference>
<organism evidence="1 2">
    <name type="scientific">Billgrantia ethanolica</name>
    <dbReference type="NCBI Taxonomy" id="2733486"/>
    <lineage>
        <taxon>Bacteria</taxon>
        <taxon>Pseudomonadati</taxon>
        <taxon>Pseudomonadota</taxon>
        <taxon>Gammaproteobacteria</taxon>
        <taxon>Oceanospirillales</taxon>
        <taxon>Halomonadaceae</taxon>
        <taxon>Billgrantia</taxon>
    </lineage>
</organism>
<evidence type="ECO:0000313" key="1">
    <source>
        <dbReference type="EMBL" id="MCE8002562.1"/>
    </source>
</evidence>
<protein>
    <submittedName>
        <fullName evidence="1">Uncharacterized protein</fullName>
    </submittedName>
</protein>
<accession>A0ABS9A170</accession>
<gene>
    <name evidence="1" type="ORF">HOP53_06890</name>
</gene>
<comment type="caution">
    <text evidence="1">The sequence shown here is derived from an EMBL/GenBank/DDBJ whole genome shotgun (WGS) entry which is preliminary data.</text>
</comment>
<proteinExistence type="predicted"/>
<sequence>MIMATTQTNTRPPRGILQDAGELAVASDRTGTTRHRYAMVVSFNTEEELRQALEAHQCRYQDSQAIQEARHG</sequence>
<evidence type="ECO:0000313" key="2">
    <source>
        <dbReference type="Proteomes" id="UP001320168"/>
    </source>
</evidence>
<reference evidence="1 2" key="1">
    <citation type="journal article" date="2021" name="Front. Microbiol.">
        <title>Aerobic Denitrification and Heterotrophic Sulfur Oxidation in the Genus Halomonas Revealed by Six Novel Species Characterizations and Genome-Based Analysis.</title>
        <authorList>
            <person name="Wang L."/>
            <person name="Shao Z."/>
        </authorList>
    </citation>
    <scope>NUCLEOTIDE SEQUENCE [LARGE SCALE GENOMIC DNA]</scope>
    <source>
        <strain evidence="1 2">MCCC 1A11081</strain>
    </source>
</reference>